<dbReference type="PATRIC" id="fig|1030841.3.peg.973"/>
<sequence length="43" mass="4602">MNYFRLFSSLGALFLFGIFGGLLVIGLTFAAVFIMAMLGINPG</sequence>
<accession>G4CPI4</accession>
<comment type="caution">
    <text evidence="2">The sequence shown here is derived from an EMBL/GenBank/DDBJ whole genome shotgun (WGS) entry which is preliminary data.</text>
</comment>
<dbReference type="HOGENOM" id="CLU_3236595_0_0_4"/>
<dbReference type="Proteomes" id="UP000005336">
    <property type="component" value="Unassembled WGS sequence"/>
</dbReference>
<organism evidence="2 3">
    <name type="scientific">Neisseria wadsworthii 9715</name>
    <dbReference type="NCBI Taxonomy" id="1030841"/>
    <lineage>
        <taxon>Bacteria</taxon>
        <taxon>Pseudomonadati</taxon>
        <taxon>Pseudomonadota</taxon>
        <taxon>Betaproteobacteria</taxon>
        <taxon>Neisseriales</taxon>
        <taxon>Neisseriaceae</taxon>
        <taxon>Neisseria</taxon>
    </lineage>
</organism>
<dbReference type="EMBL" id="AGAZ01000038">
    <property type="protein sequence ID" value="EGZ47747.1"/>
    <property type="molecule type" value="Genomic_DNA"/>
</dbReference>
<evidence type="ECO:0000256" key="1">
    <source>
        <dbReference type="SAM" id="Phobius"/>
    </source>
</evidence>
<gene>
    <name evidence="2" type="ORF">HMPREF9370_0994</name>
</gene>
<dbReference type="AlphaFoldDB" id="G4CPI4"/>
<evidence type="ECO:0000313" key="3">
    <source>
        <dbReference type="Proteomes" id="UP000005336"/>
    </source>
</evidence>
<keyword evidence="1" id="KW-1133">Transmembrane helix</keyword>
<keyword evidence="1" id="KW-0472">Membrane</keyword>
<name>G4CPI4_9NEIS</name>
<keyword evidence="3" id="KW-1185">Reference proteome</keyword>
<proteinExistence type="predicted"/>
<evidence type="ECO:0000313" key="2">
    <source>
        <dbReference type="EMBL" id="EGZ47747.1"/>
    </source>
</evidence>
<dbReference type="STRING" id="1030841.HMPREF9370_0994"/>
<feature type="transmembrane region" description="Helical" evidence="1">
    <location>
        <begin position="12"/>
        <end position="40"/>
    </location>
</feature>
<keyword evidence="1" id="KW-0812">Transmembrane</keyword>
<protein>
    <submittedName>
        <fullName evidence="2">Uncharacterized protein</fullName>
    </submittedName>
</protein>
<dbReference type="RefSeq" id="WP_009116136.1">
    <property type="nucleotide sequence ID" value="NZ_JH165159.1"/>
</dbReference>
<reference evidence="2 3" key="1">
    <citation type="submission" date="2011-06" db="EMBL/GenBank/DDBJ databases">
        <authorList>
            <person name="Muzny D."/>
            <person name="Qin X."/>
            <person name="Deng J."/>
            <person name="Jiang H."/>
            <person name="Liu Y."/>
            <person name="Qu J."/>
            <person name="Song X.-Z."/>
            <person name="Zhang L."/>
            <person name="Thornton R."/>
            <person name="Coyle M."/>
            <person name="Francisco L."/>
            <person name="Jackson L."/>
            <person name="Javaid M."/>
            <person name="Korchina V."/>
            <person name="Kovar C."/>
            <person name="Mata R."/>
            <person name="Mathew T."/>
            <person name="Ngo R."/>
            <person name="Nguyen L."/>
            <person name="Nguyen N."/>
            <person name="Okwuonu G."/>
            <person name="Ongeri F."/>
            <person name="Pham C."/>
            <person name="Simmons D."/>
            <person name="Wilczek-Boney K."/>
            <person name="Hale W."/>
            <person name="Jakkamsetti A."/>
            <person name="Pham P."/>
            <person name="Ruth R."/>
            <person name="San Lucas F."/>
            <person name="Warren J."/>
            <person name="Zhang J."/>
            <person name="Zhao Z."/>
            <person name="Zhou C."/>
            <person name="Zhu D."/>
            <person name="Lee S."/>
            <person name="Bess C."/>
            <person name="Blankenburg K."/>
            <person name="Forbes L."/>
            <person name="Fu Q."/>
            <person name="Gubbala S."/>
            <person name="Hirani K."/>
            <person name="Jayaseelan J.C."/>
            <person name="Lara F."/>
            <person name="Munidasa M."/>
            <person name="Palculict T."/>
            <person name="Patil S."/>
            <person name="Pu L.-L."/>
            <person name="Saada N."/>
            <person name="Tang L."/>
            <person name="Weissenberger G."/>
            <person name="Zhu Y."/>
            <person name="Hemphill L."/>
            <person name="Shang Y."/>
            <person name="Youmans B."/>
            <person name="Ayvaz T."/>
            <person name="Ross M."/>
            <person name="Santibanez J."/>
            <person name="Aqrawi P."/>
            <person name="Gross S."/>
            <person name="Joshi V."/>
            <person name="Fowler G."/>
            <person name="Nazareth L."/>
            <person name="Reid J."/>
            <person name="Worley K."/>
            <person name="Petrosino J."/>
            <person name="Highlander S."/>
            <person name="Gibbs R."/>
        </authorList>
    </citation>
    <scope>NUCLEOTIDE SEQUENCE [LARGE SCALE GENOMIC DNA]</scope>
    <source>
        <strain evidence="2 3">9715</strain>
    </source>
</reference>